<proteinExistence type="predicted"/>
<feature type="domain" description="Calponin-homology (CH)" evidence="2">
    <location>
        <begin position="33"/>
        <end position="155"/>
    </location>
</feature>
<keyword evidence="4" id="KW-1185">Reference proteome</keyword>
<accession>A0A803N1V2</accession>
<evidence type="ECO:0000313" key="4">
    <source>
        <dbReference type="Proteomes" id="UP000596660"/>
    </source>
</evidence>
<dbReference type="OrthoDB" id="21595at2759"/>
<dbReference type="Proteomes" id="UP000596660">
    <property type="component" value="Unplaced"/>
</dbReference>
<dbReference type="SMART" id="SM00033">
    <property type="entry name" value="CH"/>
    <property type="match status" value="1"/>
</dbReference>
<protein>
    <recommendedName>
        <fullName evidence="2">Calponin-homology (CH) domain-containing protein</fullName>
    </recommendedName>
</protein>
<dbReference type="InterPro" id="IPR036872">
    <property type="entry name" value="CH_dom_sf"/>
</dbReference>
<evidence type="ECO:0000313" key="3">
    <source>
        <dbReference type="EnsemblPlants" id="AUR62039042-RA:cds"/>
    </source>
</evidence>
<dbReference type="EnsemblPlants" id="AUR62039042-RA">
    <property type="protein sequence ID" value="AUR62039042-RA:cds"/>
    <property type="gene ID" value="AUR62039042"/>
</dbReference>
<reference evidence="3" key="1">
    <citation type="journal article" date="2017" name="Nature">
        <title>The genome of Chenopodium quinoa.</title>
        <authorList>
            <person name="Jarvis D.E."/>
            <person name="Ho Y.S."/>
            <person name="Lightfoot D.J."/>
            <person name="Schmoeckel S.M."/>
            <person name="Li B."/>
            <person name="Borm T.J.A."/>
            <person name="Ohyanagi H."/>
            <person name="Mineta K."/>
            <person name="Michell C.T."/>
            <person name="Saber N."/>
            <person name="Kharbatia N.M."/>
            <person name="Rupper R.R."/>
            <person name="Sharp A.R."/>
            <person name="Dally N."/>
            <person name="Boughton B.A."/>
            <person name="Woo Y.H."/>
            <person name="Gao G."/>
            <person name="Schijlen E.G.W.M."/>
            <person name="Guo X."/>
            <person name="Momin A.A."/>
            <person name="Negrao S."/>
            <person name="Al-Babili S."/>
            <person name="Gehring C."/>
            <person name="Roessner U."/>
            <person name="Jung C."/>
            <person name="Murphy K."/>
            <person name="Arold S.T."/>
            <person name="Gojobori T."/>
            <person name="van der Linden C.G."/>
            <person name="van Loo E.N."/>
            <person name="Jellen E.N."/>
            <person name="Maughan P.J."/>
            <person name="Tester M."/>
        </authorList>
    </citation>
    <scope>NUCLEOTIDE SEQUENCE [LARGE SCALE GENOMIC DNA]</scope>
    <source>
        <strain evidence="3">cv. PI 614886</strain>
    </source>
</reference>
<dbReference type="GO" id="GO:0008093">
    <property type="term" value="F:cytoskeletal anchor activity"/>
    <property type="evidence" value="ECO:0007669"/>
    <property type="project" value="TreeGrafter"/>
</dbReference>
<dbReference type="Gene3D" id="1.10.418.10">
    <property type="entry name" value="Calponin-like domain"/>
    <property type="match status" value="1"/>
</dbReference>
<dbReference type="GO" id="GO:0051764">
    <property type="term" value="P:actin crosslink formation"/>
    <property type="evidence" value="ECO:0007669"/>
    <property type="project" value="TreeGrafter"/>
</dbReference>
<dbReference type="PANTHER" id="PTHR46756:SF18">
    <property type="entry name" value="GAS2-LIKE PROTEIN PICKLED EGGS"/>
    <property type="match status" value="1"/>
</dbReference>
<gene>
    <name evidence="3" type="primary">LOC110686393</name>
</gene>
<dbReference type="GeneID" id="110686393"/>
<dbReference type="PROSITE" id="PS50021">
    <property type="entry name" value="CH"/>
    <property type="match status" value="1"/>
</dbReference>
<evidence type="ECO:0000256" key="1">
    <source>
        <dbReference type="SAM" id="MobiDB-lite"/>
    </source>
</evidence>
<name>A0A803N1V2_CHEQI</name>
<dbReference type="PANTHER" id="PTHR46756">
    <property type="entry name" value="TRANSGELIN"/>
    <property type="match status" value="1"/>
</dbReference>
<dbReference type="GO" id="GO:0005884">
    <property type="term" value="C:actin filament"/>
    <property type="evidence" value="ECO:0007669"/>
    <property type="project" value="TreeGrafter"/>
</dbReference>
<dbReference type="KEGG" id="cqi:110686393"/>
<dbReference type="OMA" id="KVCMCLR"/>
<dbReference type="SUPFAM" id="SSF47576">
    <property type="entry name" value="Calponin-homology domain, CH-domain"/>
    <property type="match status" value="1"/>
</dbReference>
<dbReference type="CDD" id="cd00014">
    <property type="entry name" value="CH_SF"/>
    <property type="match status" value="1"/>
</dbReference>
<dbReference type="GO" id="GO:0051015">
    <property type="term" value="F:actin filament binding"/>
    <property type="evidence" value="ECO:0007669"/>
    <property type="project" value="TreeGrafter"/>
</dbReference>
<organism evidence="3 4">
    <name type="scientific">Chenopodium quinoa</name>
    <name type="common">Quinoa</name>
    <dbReference type="NCBI Taxonomy" id="63459"/>
    <lineage>
        <taxon>Eukaryota</taxon>
        <taxon>Viridiplantae</taxon>
        <taxon>Streptophyta</taxon>
        <taxon>Embryophyta</taxon>
        <taxon>Tracheophyta</taxon>
        <taxon>Spermatophyta</taxon>
        <taxon>Magnoliopsida</taxon>
        <taxon>eudicotyledons</taxon>
        <taxon>Gunneridae</taxon>
        <taxon>Pentapetalae</taxon>
        <taxon>Caryophyllales</taxon>
        <taxon>Chenopodiaceae</taxon>
        <taxon>Chenopodioideae</taxon>
        <taxon>Atripliceae</taxon>
        <taxon>Chenopodium</taxon>
    </lineage>
</organism>
<evidence type="ECO:0000259" key="2">
    <source>
        <dbReference type="PROSITE" id="PS50021"/>
    </source>
</evidence>
<dbReference type="Gramene" id="AUR62039042-RA">
    <property type="protein sequence ID" value="AUR62039042-RA:cds"/>
    <property type="gene ID" value="AUR62039042"/>
</dbReference>
<dbReference type="RefSeq" id="XP_021718695.1">
    <property type="nucleotide sequence ID" value="XM_021863003.1"/>
</dbReference>
<feature type="region of interest" description="Disordered" evidence="1">
    <location>
        <begin position="1"/>
        <end position="23"/>
    </location>
</feature>
<dbReference type="InterPro" id="IPR001715">
    <property type="entry name" value="CH_dom"/>
</dbReference>
<dbReference type="AlphaFoldDB" id="A0A803N1V2"/>
<sequence>MADGTAASTVVVEDKSPQRMSSTESNFRELDDAYLQTQARIWLGEVLQIRFDEEIDISDLLADGELLFEVSEVISKRIPLLHVDDTQNKVYEWKTLASNKSTRRYMPYYNVDSFLRMCKNLGIDGIDLFAPSDVVERRNTRKVCMCLRSLSKKSRLRDLNVPDFDSVTCTLAMPTDMVEGIRKSLEMSQSTSSLSAEQEVEKVSRVRVWQRMSNSTSAVSNGYSDNCDEAESRFVVAESSGSSDYAYDAESPIISGSPQEVGEYSSELQLSMGADFKNEDDDQCEYLSPSNAESVGSPCSHYYSDGELSVPSSNDLGSHISSKVPKLNSETNHGYQFGDVRHVPINWEDSHLNLGNVKDANDDEVDCVSHDNIDVDTTSSHDIYLIGDDICNKNLGTSNNLSIVDCDKSSELGEPPECAVTGGFHVVEAPYLSDTDVPSENNSAKHEPFVRDIVLDVGEPCFHGKTDDKVLSSELLIQGPFVSKPSEYPDFLYDSENQASNTCTEVLNVGENSCYDRLINGNATSEDVAGQLRCHEEKSPCSVDCDGHSCNCSSLLSVKSNANDDQLIPARFVSPSSTSPSLLERYTISYTELHCSPIQNDRMSFDDKKITPDFKDVNESNLSGMPHMNLNSVPYVVVAENGTKFLNDCHDAMKGSKSHNALVESVDDKLINTDNANLVNSFASALCDPQSGESPKIVEDTNHKHLCRVKDAEKGESDFAKQEDTEKDVPVHKPQRKLLKSVVKGTALVGIAVFLLHLRKNRRENLSEAKKRPIHFVIQGTPKPLQKGNKGGSTSSVYPAEKLKLGI</sequence>
<reference evidence="3" key="2">
    <citation type="submission" date="2021-03" db="UniProtKB">
        <authorList>
            <consortium name="EnsemblPlants"/>
        </authorList>
    </citation>
    <scope>IDENTIFICATION</scope>
</reference>